<accession>A0ABX0UWQ6</accession>
<keyword evidence="2" id="KW-1185">Reference proteome</keyword>
<dbReference type="EMBL" id="JAASQI010000002">
    <property type="protein sequence ID" value="NIJ57192.1"/>
    <property type="molecule type" value="Genomic_DNA"/>
</dbReference>
<name>A0ABX0UWQ6_9HYPH</name>
<proteinExistence type="predicted"/>
<sequence length="160" mass="17406">MPEITSTKLERKFEVSASALAVEMKNAVIELGEQQPGEKNKRFLERAARAAGISFRSAKSLFYCEAQNPGSLIVDSVRAARDERRRTATAKAVVAAAARDKQLEDQARAKFQRSTAALSATLATAVVSDTDEIRGLLVELIVRLDRLCGVDSAVDRREAA</sequence>
<reference evidence="1 2" key="1">
    <citation type="submission" date="2020-03" db="EMBL/GenBank/DDBJ databases">
        <title>Genomic Encyclopedia of Type Strains, Phase IV (KMG-IV): sequencing the most valuable type-strain genomes for metagenomic binning, comparative biology and taxonomic classification.</title>
        <authorList>
            <person name="Goeker M."/>
        </authorList>
    </citation>
    <scope>NUCLEOTIDE SEQUENCE [LARGE SCALE GENOMIC DNA]</scope>
    <source>
        <strain evidence="1 2">DSM 103870</strain>
    </source>
</reference>
<evidence type="ECO:0000313" key="2">
    <source>
        <dbReference type="Proteomes" id="UP001429580"/>
    </source>
</evidence>
<organism evidence="1 2">
    <name type="scientific">Pseudochelatococcus lubricantis</name>
    <dbReference type="NCBI Taxonomy" id="1538102"/>
    <lineage>
        <taxon>Bacteria</taxon>
        <taxon>Pseudomonadati</taxon>
        <taxon>Pseudomonadota</taxon>
        <taxon>Alphaproteobacteria</taxon>
        <taxon>Hyphomicrobiales</taxon>
        <taxon>Chelatococcaceae</taxon>
        <taxon>Pseudochelatococcus</taxon>
    </lineage>
</organism>
<dbReference type="Proteomes" id="UP001429580">
    <property type="component" value="Unassembled WGS sequence"/>
</dbReference>
<dbReference type="RefSeq" id="WP_166949468.1">
    <property type="nucleotide sequence ID" value="NZ_JAASQI010000002.1"/>
</dbReference>
<evidence type="ECO:0000313" key="1">
    <source>
        <dbReference type="EMBL" id="NIJ57192.1"/>
    </source>
</evidence>
<comment type="caution">
    <text evidence="1">The sequence shown here is derived from an EMBL/GenBank/DDBJ whole genome shotgun (WGS) entry which is preliminary data.</text>
</comment>
<gene>
    <name evidence="1" type="ORF">FHS82_001018</name>
</gene>
<protein>
    <submittedName>
        <fullName evidence="1">Uncharacterized protein</fullName>
    </submittedName>
</protein>